<dbReference type="OrthoDB" id="1305at2759"/>
<protein>
    <submittedName>
        <fullName evidence="2">Uncharacterized protein</fullName>
    </submittedName>
</protein>
<dbReference type="STRING" id="5888.A0EIQ9"/>
<gene>
    <name evidence="2" type="ORF">GSPATT00027529001</name>
</gene>
<feature type="region of interest" description="Disordered" evidence="1">
    <location>
        <begin position="396"/>
        <end position="420"/>
    </location>
</feature>
<dbReference type="Proteomes" id="UP000000600">
    <property type="component" value="Unassembled WGS sequence"/>
</dbReference>
<name>A0EIQ9_PARTE</name>
<evidence type="ECO:0000313" key="2">
    <source>
        <dbReference type="EMBL" id="CAK95200.1"/>
    </source>
</evidence>
<dbReference type="InParanoid" id="A0EIQ9"/>
<evidence type="ECO:0000256" key="1">
    <source>
        <dbReference type="SAM" id="MobiDB-lite"/>
    </source>
</evidence>
<keyword evidence="3" id="KW-1185">Reference proteome</keyword>
<dbReference type="EMBL" id="CT868681">
    <property type="protein sequence ID" value="CAK95200.1"/>
    <property type="molecule type" value="Genomic_DNA"/>
</dbReference>
<dbReference type="OMA" id="QRSHHTH"/>
<accession>A0EIQ9</accession>
<dbReference type="KEGG" id="ptm:GSPATT00027529001"/>
<organism evidence="2 3">
    <name type="scientific">Paramecium tetraurelia</name>
    <dbReference type="NCBI Taxonomy" id="5888"/>
    <lineage>
        <taxon>Eukaryota</taxon>
        <taxon>Sar</taxon>
        <taxon>Alveolata</taxon>
        <taxon>Ciliophora</taxon>
        <taxon>Intramacronucleata</taxon>
        <taxon>Oligohymenophorea</taxon>
        <taxon>Peniculida</taxon>
        <taxon>Parameciidae</taxon>
        <taxon>Paramecium</taxon>
    </lineage>
</organism>
<dbReference type="GeneID" id="5008708"/>
<dbReference type="RefSeq" id="XP_001462573.1">
    <property type="nucleotide sequence ID" value="XM_001462536.2"/>
</dbReference>
<dbReference type="AlphaFoldDB" id="A0EIQ9"/>
<proteinExistence type="predicted"/>
<dbReference type="HOGENOM" id="CLU_549165_0_0_1"/>
<dbReference type="eggNOG" id="ENOG502SJP3">
    <property type="taxonomic scope" value="Eukaryota"/>
</dbReference>
<reference evidence="2 3" key="1">
    <citation type="journal article" date="2006" name="Nature">
        <title>Global trends of whole-genome duplications revealed by the ciliate Paramecium tetraurelia.</title>
        <authorList>
            <consortium name="Genoscope"/>
            <person name="Aury J.-M."/>
            <person name="Jaillon O."/>
            <person name="Duret L."/>
            <person name="Noel B."/>
            <person name="Jubin C."/>
            <person name="Porcel B.M."/>
            <person name="Segurens B."/>
            <person name="Daubin V."/>
            <person name="Anthouard V."/>
            <person name="Aiach N."/>
            <person name="Arnaiz O."/>
            <person name="Billaut A."/>
            <person name="Beisson J."/>
            <person name="Blanc I."/>
            <person name="Bouhouche K."/>
            <person name="Camara F."/>
            <person name="Duharcourt S."/>
            <person name="Guigo R."/>
            <person name="Gogendeau D."/>
            <person name="Katinka M."/>
            <person name="Keller A.-M."/>
            <person name="Kissmehl R."/>
            <person name="Klotz C."/>
            <person name="Koll F."/>
            <person name="Le Moue A."/>
            <person name="Lepere C."/>
            <person name="Malinsky S."/>
            <person name="Nowacki M."/>
            <person name="Nowak J.K."/>
            <person name="Plattner H."/>
            <person name="Poulain J."/>
            <person name="Ruiz F."/>
            <person name="Serrano V."/>
            <person name="Zagulski M."/>
            <person name="Dessen P."/>
            <person name="Betermier M."/>
            <person name="Weissenbach J."/>
            <person name="Scarpelli C."/>
            <person name="Schachter V."/>
            <person name="Sperling L."/>
            <person name="Meyer E."/>
            <person name="Cohen J."/>
            <person name="Wincker P."/>
        </authorList>
    </citation>
    <scope>NUCLEOTIDE SEQUENCE [LARGE SCALE GENOMIC DNA]</scope>
    <source>
        <strain evidence="2 3">Stock d4-2</strain>
    </source>
</reference>
<evidence type="ECO:0000313" key="3">
    <source>
        <dbReference type="Proteomes" id="UP000000600"/>
    </source>
</evidence>
<sequence length="514" mass="60119">MKENQKSDIAPQDKQWEWIPCQYDVKRISKDTETTWNLSPSVQLKIPSEQGQIDPVIDLKIEQSRNFIYTNKNGLGWNWHKSWNLPDIGVELEVCALCFKHPQITDPTTDEKLAPPGKIYAKIQIVKPTVSPMKTFHLLEVGVKGNQKMDLENNKCIFSGLKFNTTSYNHDHQKFHIIITLYLCQSKFEFPQILISRISPPIFVDSRKSARDIEQQNKQKLQSYFDPFPITTLEKQFTTTKPQNTEVITNTIEGLNNYFSAPNIRHKVKHPVFLCIKFSSCIKLYLNTNVFKFQDSKSLVLTIQQVLYKSTNNNVNNKLDQKYIILCVDSSNTISKFQQHLKKLQEFLEPFNNDDIEVVIDPIELPKNFTQITDLADIKQAYIDVYDKLLQLKKNEQQQDDNQEYEEQPRKKKKPKEQEVVQNNQEKIIRKVIQIQGPNISQQRSHHTHVIQSAEMLIEQQHQYLDKEHVKEEHIVQEEKPHQFGLPDIFQQTAININKILLLRALLPQQQPPQ</sequence>